<evidence type="ECO:0000313" key="2">
    <source>
        <dbReference type="EMBL" id="ASN68060.1"/>
    </source>
</evidence>
<dbReference type="InterPro" id="IPR013766">
    <property type="entry name" value="Thioredoxin_domain"/>
</dbReference>
<dbReference type="Gene3D" id="3.40.30.10">
    <property type="entry name" value="Glutaredoxin"/>
    <property type="match status" value="1"/>
</dbReference>
<name>A0A2H4IZK0_9CAUD</name>
<accession>A0A2H4IZK0</accession>
<sequence length="93" mass="10342">MTQIEIIKLEKDGCSPCVWLGKTLEANAARLESEGATLTTLNISENPSLIDEYKITSVPVLVFKRNGIEMTRVHGNVNFDDVLAAIEYAKFKK</sequence>
<organism evidence="2">
    <name type="scientific">uncultured Caudovirales phage</name>
    <dbReference type="NCBI Taxonomy" id="2100421"/>
    <lineage>
        <taxon>Viruses</taxon>
        <taxon>Duplodnaviria</taxon>
        <taxon>Heunggongvirae</taxon>
        <taxon>Uroviricota</taxon>
        <taxon>Caudoviricetes</taxon>
        <taxon>Peduoviridae</taxon>
        <taxon>Maltschvirus</taxon>
        <taxon>Maltschvirus maltsch</taxon>
    </lineage>
</organism>
<reference evidence="2" key="1">
    <citation type="submission" date="2017-06" db="EMBL/GenBank/DDBJ databases">
        <title>Novel phages from South African skin metaviromes.</title>
        <authorList>
            <person name="van Zyl L.J."/>
            <person name="Abrahams Y."/>
            <person name="Stander E.A."/>
            <person name="Kirby B.M."/>
            <person name="Clavaud C."/>
            <person name="Farcet C."/>
            <person name="Breton L."/>
            <person name="Trindade M.I."/>
        </authorList>
    </citation>
    <scope>NUCLEOTIDE SEQUENCE</scope>
</reference>
<dbReference type="Pfam" id="PF00085">
    <property type="entry name" value="Thioredoxin"/>
    <property type="match status" value="1"/>
</dbReference>
<dbReference type="InterPro" id="IPR036249">
    <property type="entry name" value="Thioredoxin-like_sf"/>
</dbReference>
<dbReference type="SUPFAM" id="SSF52833">
    <property type="entry name" value="Thioredoxin-like"/>
    <property type="match status" value="1"/>
</dbReference>
<protein>
    <recommendedName>
        <fullName evidence="1">Thioredoxin domain-containing protein</fullName>
    </recommendedName>
</protein>
<dbReference type="CDD" id="cd02947">
    <property type="entry name" value="TRX_family"/>
    <property type="match status" value="1"/>
</dbReference>
<dbReference type="EMBL" id="MF417871">
    <property type="protein sequence ID" value="ASN68060.1"/>
    <property type="molecule type" value="Genomic_DNA"/>
</dbReference>
<evidence type="ECO:0000259" key="1">
    <source>
        <dbReference type="Pfam" id="PF00085"/>
    </source>
</evidence>
<feature type="domain" description="Thioredoxin" evidence="1">
    <location>
        <begin position="12"/>
        <end position="86"/>
    </location>
</feature>
<gene>
    <name evidence="2" type="ORF">8F11_25</name>
</gene>
<proteinExistence type="predicted"/>